<reference evidence="2" key="2">
    <citation type="journal article" date="2021" name="Microbiome">
        <title>Successional dynamics and alternative stable states in a saline activated sludge microbial community over 9 years.</title>
        <authorList>
            <person name="Wang Y."/>
            <person name="Ye J."/>
            <person name="Ju F."/>
            <person name="Liu L."/>
            <person name="Boyd J.A."/>
            <person name="Deng Y."/>
            <person name="Parks D.H."/>
            <person name="Jiang X."/>
            <person name="Yin X."/>
            <person name="Woodcroft B.J."/>
            <person name="Tyson G.W."/>
            <person name="Hugenholtz P."/>
            <person name="Polz M.F."/>
            <person name="Zhang T."/>
        </authorList>
    </citation>
    <scope>NUCLEOTIDE SEQUENCE</scope>
    <source>
        <strain evidence="2">HKST-UBA02</strain>
    </source>
</reference>
<evidence type="ECO:0000313" key="3">
    <source>
        <dbReference type="Proteomes" id="UP000739538"/>
    </source>
</evidence>
<organism evidence="2 3">
    <name type="scientific">Eiseniibacteriota bacterium</name>
    <dbReference type="NCBI Taxonomy" id="2212470"/>
    <lineage>
        <taxon>Bacteria</taxon>
        <taxon>Candidatus Eiseniibacteriota</taxon>
    </lineage>
</organism>
<evidence type="ECO:0000313" key="2">
    <source>
        <dbReference type="EMBL" id="MCA9755817.1"/>
    </source>
</evidence>
<sequence length="175" mass="18351">MTRRCRTLAWLLLWASILALPGTPDAILAEESASAVPWLVQVAIVKKILPFDESIDDTGVRLWVVGEAPGEITADSLSALFAAAGVESLSADEAPEAGRGSVAYLLPSGRPYGERLTSRGVLTIAAIPPSDTPSPVVIGLTLVEGKPKIVVSRSALESSGHKLSAKLLRICSLVE</sequence>
<evidence type="ECO:0000256" key="1">
    <source>
        <dbReference type="SAM" id="SignalP"/>
    </source>
</evidence>
<proteinExistence type="predicted"/>
<protein>
    <submittedName>
        <fullName evidence="2">YfiR family protein</fullName>
    </submittedName>
</protein>
<reference evidence="2" key="1">
    <citation type="submission" date="2020-04" db="EMBL/GenBank/DDBJ databases">
        <authorList>
            <person name="Zhang T."/>
        </authorList>
    </citation>
    <scope>NUCLEOTIDE SEQUENCE</scope>
    <source>
        <strain evidence="2">HKST-UBA02</strain>
    </source>
</reference>
<gene>
    <name evidence="2" type="ORF">KDA27_08460</name>
</gene>
<feature type="chain" id="PRO_5037775746" evidence="1">
    <location>
        <begin position="22"/>
        <end position="175"/>
    </location>
</feature>
<keyword evidence="1" id="KW-0732">Signal</keyword>
<name>A0A956NBM6_UNCEI</name>
<dbReference type="Proteomes" id="UP000739538">
    <property type="component" value="Unassembled WGS sequence"/>
</dbReference>
<comment type="caution">
    <text evidence="2">The sequence shown here is derived from an EMBL/GenBank/DDBJ whole genome shotgun (WGS) entry which is preliminary data.</text>
</comment>
<feature type="signal peptide" evidence="1">
    <location>
        <begin position="1"/>
        <end position="21"/>
    </location>
</feature>
<dbReference type="EMBL" id="JAGQHS010000033">
    <property type="protein sequence ID" value="MCA9755817.1"/>
    <property type="molecule type" value="Genomic_DNA"/>
</dbReference>
<accession>A0A956NBM6</accession>
<dbReference type="AlphaFoldDB" id="A0A956NBM6"/>